<keyword evidence="1" id="KW-1133">Transmembrane helix</keyword>
<dbReference type="EMBL" id="JAECSB010000057">
    <property type="protein sequence ID" value="MBH5144286.1"/>
    <property type="molecule type" value="Genomic_DNA"/>
</dbReference>
<name>A0A8I1D7Q2_RHOER</name>
<keyword evidence="1" id="KW-0812">Transmembrane</keyword>
<keyword evidence="1" id="KW-0472">Membrane</keyword>
<proteinExistence type="predicted"/>
<gene>
    <name evidence="2" type="ORF">I3517_16850</name>
</gene>
<dbReference type="Proteomes" id="UP000627573">
    <property type="component" value="Unassembled WGS sequence"/>
</dbReference>
<organism evidence="2 3">
    <name type="scientific">Rhodococcus erythropolis</name>
    <name type="common">Arthrobacter picolinophilus</name>
    <dbReference type="NCBI Taxonomy" id="1833"/>
    <lineage>
        <taxon>Bacteria</taxon>
        <taxon>Bacillati</taxon>
        <taxon>Actinomycetota</taxon>
        <taxon>Actinomycetes</taxon>
        <taxon>Mycobacteriales</taxon>
        <taxon>Nocardiaceae</taxon>
        <taxon>Rhodococcus</taxon>
        <taxon>Rhodococcus erythropolis group</taxon>
    </lineage>
</organism>
<comment type="caution">
    <text evidence="2">The sequence shown here is derived from an EMBL/GenBank/DDBJ whole genome shotgun (WGS) entry which is preliminary data.</text>
</comment>
<protein>
    <submittedName>
        <fullName evidence="2">Uncharacterized protein</fullName>
    </submittedName>
</protein>
<feature type="transmembrane region" description="Helical" evidence="1">
    <location>
        <begin position="30"/>
        <end position="46"/>
    </location>
</feature>
<evidence type="ECO:0000256" key="1">
    <source>
        <dbReference type="SAM" id="Phobius"/>
    </source>
</evidence>
<dbReference type="AlphaFoldDB" id="A0A8I1D7Q2"/>
<evidence type="ECO:0000313" key="3">
    <source>
        <dbReference type="Proteomes" id="UP000627573"/>
    </source>
</evidence>
<keyword evidence="3" id="KW-1185">Reference proteome</keyword>
<sequence length="78" mass="8036">MNVFAVAATVLLFLGAGALALRQVLLAKLLWVLAAVSVIGLAVNGIQARNIIVICAAVVILGAIAVILFVIPNKSERS</sequence>
<accession>A0A8I1D7Q2</accession>
<evidence type="ECO:0000313" key="2">
    <source>
        <dbReference type="EMBL" id="MBH5144286.1"/>
    </source>
</evidence>
<feature type="transmembrane region" description="Helical" evidence="1">
    <location>
        <begin position="51"/>
        <end position="71"/>
    </location>
</feature>
<reference evidence="2 3" key="1">
    <citation type="submission" date="2020-12" db="EMBL/GenBank/DDBJ databases">
        <title>Draft genome sequence of furan degrading bacterial strain FUR100.</title>
        <authorList>
            <person name="Woiski C."/>
        </authorList>
    </citation>
    <scope>NUCLEOTIDE SEQUENCE [LARGE SCALE GENOMIC DNA]</scope>
    <source>
        <strain evidence="2 3">FUR100</strain>
    </source>
</reference>
<dbReference type="RefSeq" id="WP_149357554.1">
    <property type="nucleotide sequence ID" value="NZ_JAECSB010000057.1"/>
</dbReference>